<dbReference type="GO" id="GO:0046872">
    <property type="term" value="F:metal ion binding"/>
    <property type="evidence" value="ECO:0007669"/>
    <property type="project" value="UniProtKB-KW"/>
</dbReference>
<organism evidence="10 11">
    <name type="scientific">Marinicauda salina</name>
    <dbReference type="NCBI Taxonomy" id="2135793"/>
    <lineage>
        <taxon>Bacteria</taxon>
        <taxon>Pseudomonadati</taxon>
        <taxon>Pseudomonadota</taxon>
        <taxon>Alphaproteobacteria</taxon>
        <taxon>Maricaulales</taxon>
        <taxon>Maricaulaceae</taxon>
        <taxon>Marinicauda</taxon>
    </lineage>
</organism>
<sequence length="411" mass="45228">MVKRILAGPWEALKERFPERQIYHRTEGQVRYFVLTTGMQVGAVGAVCAIAAWITIASVNLMLGGHAMDRETARFAELEARYQAEIEEMRAAEAAAIAYLEARTNAFDRTAGEFQIRHETLRRLLDFAEDLQIGDQNLSPSLDGGRILMAATTADPAPRTALVSLDSDIDVDGPAEERVAALVSEQDAVLAEAEDSAEARLENLRAVLRLTGLRIDDVLEEAPVEDGGTGGPFIALENSPFFSDAFVSGEDPFNARVSRIASRLVEAEELESMVRTLPLGVPIGTRHRETSGYGERVDPFTRRPAFHAGKDFAAYRNAPIVSTAPGRVVYAGWRAGYGRTVEVDHGYGFRTRFGHLHSIDVRRGDEVTAGQRLGGMGSTGRSTATHLHYEVWFDGQHLDPERFLRAGRYVQ</sequence>
<reference evidence="11" key="1">
    <citation type="submission" date="2018-05" db="EMBL/GenBank/DDBJ databases">
        <authorList>
            <person name="Liu B.-T."/>
        </authorList>
    </citation>
    <scope>NUCLEOTIDE SEQUENCE [LARGE SCALE GENOMIC DNA]</scope>
    <source>
        <strain evidence="11">WD6-1</strain>
    </source>
</reference>
<gene>
    <name evidence="10" type="ORF">DDZ18_06350</name>
</gene>
<dbReference type="InterPro" id="IPR050570">
    <property type="entry name" value="Cell_wall_metabolism_enzyme"/>
</dbReference>
<evidence type="ECO:0000256" key="4">
    <source>
        <dbReference type="ARBA" id="ARBA00022801"/>
    </source>
</evidence>
<dbReference type="Gene3D" id="2.70.70.10">
    <property type="entry name" value="Glucose Permease (Domain IIA)"/>
    <property type="match status" value="1"/>
</dbReference>
<dbReference type="GO" id="GO:0004222">
    <property type="term" value="F:metalloendopeptidase activity"/>
    <property type="evidence" value="ECO:0007669"/>
    <property type="project" value="TreeGrafter"/>
</dbReference>
<evidence type="ECO:0000313" key="11">
    <source>
        <dbReference type="Proteomes" id="UP000245168"/>
    </source>
</evidence>
<dbReference type="EMBL" id="QEXV01000003">
    <property type="protein sequence ID" value="PWE17305.1"/>
    <property type="molecule type" value="Genomic_DNA"/>
</dbReference>
<feature type="coiled-coil region" evidence="7">
    <location>
        <begin position="68"/>
        <end position="95"/>
    </location>
</feature>
<dbReference type="RefSeq" id="WP_109252536.1">
    <property type="nucleotide sequence ID" value="NZ_QEXV01000003.1"/>
</dbReference>
<dbReference type="CDD" id="cd12797">
    <property type="entry name" value="M23_peptidase"/>
    <property type="match status" value="1"/>
</dbReference>
<dbReference type="GO" id="GO:0006508">
    <property type="term" value="P:proteolysis"/>
    <property type="evidence" value="ECO:0007669"/>
    <property type="project" value="UniProtKB-KW"/>
</dbReference>
<dbReference type="InterPro" id="IPR011055">
    <property type="entry name" value="Dup_hybrid_motif"/>
</dbReference>
<keyword evidence="11" id="KW-1185">Reference proteome</keyword>
<dbReference type="FunFam" id="2.70.70.10:FF:000006">
    <property type="entry name" value="M23 family peptidase"/>
    <property type="match status" value="1"/>
</dbReference>
<keyword evidence="6" id="KW-0482">Metalloprotease</keyword>
<dbReference type="Pfam" id="PF01551">
    <property type="entry name" value="Peptidase_M23"/>
    <property type="match status" value="1"/>
</dbReference>
<comment type="cofactor">
    <cofactor evidence="1">
        <name>Zn(2+)</name>
        <dbReference type="ChEBI" id="CHEBI:29105"/>
    </cofactor>
</comment>
<accession>A0A2U2BTI0</accession>
<evidence type="ECO:0000256" key="5">
    <source>
        <dbReference type="ARBA" id="ARBA00022833"/>
    </source>
</evidence>
<keyword evidence="3" id="KW-0479">Metal-binding</keyword>
<name>A0A2U2BTI0_9PROT</name>
<protein>
    <submittedName>
        <fullName evidence="10">M23 family peptidase</fullName>
    </submittedName>
</protein>
<feature type="domain" description="M23ase beta-sheet core" evidence="9">
    <location>
        <begin position="306"/>
        <end position="400"/>
    </location>
</feature>
<evidence type="ECO:0000259" key="9">
    <source>
        <dbReference type="Pfam" id="PF01551"/>
    </source>
</evidence>
<keyword evidence="8" id="KW-1133">Transmembrane helix</keyword>
<keyword evidence="7" id="KW-0175">Coiled coil</keyword>
<keyword evidence="8" id="KW-0812">Transmembrane</keyword>
<dbReference type="Proteomes" id="UP000245168">
    <property type="component" value="Unassembled WGS sequence"/>
</dbReference>
<keyword evidence="5" id="KW-0862">Zinc</keyword>
<feature type="transmembrane region" description="Helical" evidence="8">
    <location>
        <begin position="41"/>
        <end position="63"/>
    </location>
</feature>
<keyword evidence="8" id="KW-0472">Membrane</keyword>
<evidence type="ECO:0000256" key="6">
    <source>
        <dbReference type="ARBA" id="ARBA00023049"/>
    </source>
</evidence>
<keyword evidence="4" id="KW-0378">Hydrolase</keyword>
<dbReference type="SUPFAM" id="SSF51261">
    <property type="entry name" value="Duplicated hybrid motif"/>
    <property type="match status" value="1"/>
</dbReference>
<dbReference type="PANTHER" id="PTHR21666">
    <property type="entry name" value="PEPTIDASE-RELATED"/>
    <property type="match status" value="1"/>
</dbReference>
<evidence type="ECO:0000256" key="7">
    <source>
        <dbReference type="SAM" id="Coils"/>
    </source>
</evidence>
<keyword evidence="2" id="KW-0645">Protease</keyword>
<evidence type="ECO:0000256" key="2">
    <source>
        <dbReference type="ARBA" id="ARBA00022670"/>
    </source>
</evidence>
<evidence type="ECO:0000256" key="3">
    <source>
        <dbReference type="ARBA" id="ARBA00022723"/>
    </source>
</evidence>
<dbReference type="OrthoDB" id="9805070at2"/>
<dbReference type="PANTHER" id="PTHR21666:SF288">
    <property type="entry name" value="CELL DIVISION PROTEIN YTFB"/>
    <property type="match status" value="1"/>
</dbReference>
<evidence type="ECO:0000256" key="8">
    <source>
        <dbReference type="SAM" id="Phobius"/>
    </source>
</evidence>
<dbReference type="AlphaFoldDB" id="A0A2U2BTI0"/>
<dbReference type="InterPro" id="IPR016047">
    <property type="entry name" value="M23ase_b-sheet_dom"/>
</dbReference>
<comment type="caution">
    <text evidence="10">The sequence shown here is derived from an EMBL/GenBank/DDBJ whole genome shotgun (WGS) entry which is preliminary data.</text>
</comment>
<evidence type="ECO:0000313" key="10">
    <source>
        <dbReference type="EMBL" id="PWE17305.1"/>
    </source>
</evidence>
<evidence type="ECO:0000256" key="1">
    <source>
        <dbReference type="ARBA" id="ARBA00001947"/>
    </source>
</evidence>
<proteinExistence type="predicted"/>